<organism evidence="5 6">
    <name type="scientific">Campylobacter canadensis</name>
    <dbReference type="NCBI Taxonomy" id="449520"/>
    <lineage>
        <taxon>Bacteria</taxon>
        <taxon>Pseudomonadati</taxon>
        <taxon>Campylobacterota</taxon>
        <taxon>Epsilonproteobacteria</taxon>
        <taxon>Campylobacterales</taxon>
        <taxon>Campylobacteraceae</taxon>
        <taxon>Campylobacter</taxon>
    </lineage>
</organism>
<proteinExistence type="inferred from homology"/>
<keyword evidence="6" id="KW-1185">Reference proteome</keyword>
<reference evidence="5 6" key="1">
    <citation type="submission" date="2020-07" db="EMBL/GenBank/DDBJ databases">
        <title>Transfer of Campylobacter canadensis to the novel genus Avispirillum gen. nov., that also includes two novel species recovered from migratory waterfowl: Avispirillum anseris sp. nov. and Avispirillum brantae sp. nov.</title>
        <authorList>
            <person name="Miller W.G."/>
            <person name="Chapman M.H."/>
            <person name="Yee E."/>
            <person name="Inglis G.D."/>
        </authorList>
    </citation>
    <scope>NUCLEOTIDE SEQUENCE [LARGE SCALE GENOMIC DNA]</scope>
    <source>
        <strain evidence="5 6">L283</strain>
    </source>
</reference>
<keyword evidence="3" id="KW-0963">Cytoplasm</keyword>
<dbReference type="Proteomes" id="UP000786183">
    <property type="component" value="Unassembled WGS sequence"/>
</dbReference>
<evidence type="ECO:0000313" key="6">
    <source>
        <dbReference type="Proteomes" id="UP000786183"/>
    </source>
</evidence>
<dbReference type="PRINTS" id="PR00297">
    <property type="entry name" value="CHAPERONIN10"/>
</dbReference>
<dbReference type="NCBIfam" id="NF001531">
    <property type="entry name" value="PRK00364.2-2"/>
    <property type="match status" value="1"/>
</dbReference>
<name>A0ABS7WS74_9BACT</name>
<comment type="subunit">
    <text evidence="3">Heptamer of 7 subunits arranged in a ring. Interacts with the chaperonin GroEL.</text>
</comment>
<evidence type="ECO:0000313" key="5">
    <source>
        <dbReference type="EMBL" id="MBZ7987610.1"/>
    </source>
</evidence>
<dbReference type="NCBIfam" id="NF001537">
    <property type="entry name" value="PRK00364.3-3"/>
    <property type="match status" value="1"/>
</dbReference>
<keyword evidence="2 3" id="KW-0143">Chaperone</keyword>
<dbReference type="InterPro" id="IPR020818">
    <property type="entry name" value="Chaperonin_GroES"/>
</dbReference>
<dbReference type="PANTHER" id="PTHR10772:SF58">
    <property type="entry name" value="CO-CHAPERONIN GROES"/>
    <property type="match status" value="1"/>
</dbReference>
<dbReference type="InterPro" id="IPR037124">
    <property type="entry name" value="Chaperonin_GroES_sf"/>
</dbReference>
<dbReference type="RefSeq" id="WP_172233863.1">
    <property type="nucleotide sequence ID" value="NZ_CP035946.1"/>
</dbReference>
<dbReference type="EMBL" id="JACGBB010000011">
    <property type="protein sequence ID" value="MBZ7987610.1"/>
    <property type="molecule type" value="Genomic_DNA"/>
</dbReference>
<evidence type="ECO:0000256" key="3">
    <source>
        <dbReference type="HAMAP-Rule" id="MF_00580"/>
    </source>
</evidence>
<dbReference type="Gene3D" id="2.30.33.40">
    <property type="entry name" value="GroES chaperonin"/>
    <property type="match status" value="1"/>
</dbReference>
<comment type="subcellular location">
    <subcellularLocation>
        <location evidence="3">Cytoplasm</location>
    </subcellularLocation>
</comment>
<dbReference type="SMART" id="SM00883">
    <property type="entry name" value="Cpn10"/>
    <property type="match status" value="1"/>
</dbReference>
<dbReference type="CDD" id="cd00320">
    <property type="entry name" value="cpn10"/>
    <property type="match status" value="1"/>
</dbReference>
<evidence type="ECO:0000256" key="1">
    <source>
        <dbReference type="ARBA" id="ARBA00006975"/>
    </source>
</evidence>
<protein>
    <recommendedName>
        <fullName evidence="3">Co-chaperonin GroES</fullName>
    </recommendedName>
    <alternativeName>
        <fullName evidence="3">10 kDa chaperonin</fullName>
    </alternativeName>
    <alternativeName>
        <fullName evidence="3">Chaperonin-10</fullName>
        <shortName evidence="3">Cpn10</shortName>
    </alternativeName>
</protein>
<comment type="caution">
    <text evidence="5">The sequence shown here is derived from an EMBL/GenBank/DDBJ whole genome shotgun (WGS) entry which is preliminary data.</text>
</comment>
<accession>A0ABS7WS74</accession>
<dbReference type="InterPro" id="IPR011032">
    <property type="entry name" value="GroES-like_sf"/>
</dbReference>
<evidence type="ECO:0000256" key="2">
    <source>
        <dbReference type="ARBA" id="ARBA00023186"/>
    </source>
</evidence>
<comment type="similarity">
    <text evidence="1 3 4">Belongs to the GroES chaperonin family.</text>
</comment>
<evidence type="ECO:0000256" key="4">
    <source>
        <dbReference type="RuleBase" id="RU000535"/>
    </source>
</evidence>
<dbReference type="Pfam" id="PF00166">
    <property type="entry name" value="Cpn10"/>
    <property type="match status" value="1"/>
</dbReference>
<dbReference type="HAMAP" id="MF_00580">
    <property type="entry name" value="CH10"/>
    <property type="match status" value="1"/>
</dbReference>
<dbReference type="SUPFAM" id="SSF50129">
    <property type="entry name" value="GroES-like"/>
    <property type="match status" value="1"/>
</dbReference>
<dbReference type="PANTHER" id="PTHR10772">
    <property type="entry name" value="10 KDA HEAT SHOCK PROTEIN"/>
    <property type="match status" value="1"/>
</dbReference>
<sequence length="85" mass="9492">MNFTPLNKRVLIKRLEETKTTASGIIIPDNAKEKPQQGEVIAVASEIQDIKKGDKVVFGKYAGSEIKLENENYLILSYEDILGIL</sequence>
<gene>
    <name evidence="3 5" type="primary">groES</name>
    <name evidence="3" type="synonym">groS</name>
    <name evidence="5" type="ORF">AVCANL283_05790</name>
</gene>
<comment type="function">
    <text evidence="3 4">Together with the chaperonin GroEL, plays an essential role in assisting protein folding. The GroEL-GroES system forms a nano-cage that allows encapsulation of the non-native substrate proteins and provides a physical environment optimized to promote and accelerate protein folding. GroES binds to the apical surface of the GroEL ring, thereby capping the opening of the GroEL channel.</text>
</comment>